<dbReference type="Pfam" id="PF06808">
    <property type="entry name" value="DctM"/>
    <property type="match status" value="1"/>
</dbReference>
<keyword evidence="5 7" id="KW-1133">Transmembrane helix</keyword>
<dbReference type="GO" id="GO:0022857">
    <property type="term" value="F:transmembrane transporter activity"/>
    <property type="evidence" value="ECO:0007669"/>
    <property type="project" value="TreeGrafter"/>
</dbReference>
<evidence type="ECO:0000256" key="4">
    <source>
        <dbReference type="ARBA" id="ARBA00022692"/>
    </source>
</evidence>
<keyword evidence="3" id="KW-0997">Cell inner membrane</keyword>
<evidence type="ECO:0000256" key="2">
    <source>
        <dbReference type="ARBA" id="ARBA00022475"/>
    </source>
</evidence>
<evidence type="ECO:0000256" key="1">
    <source>
        <dbReference type="ARBA" id="ARBA00004429"/>
    </source>
</evidence>
<feature type="domain" description="TRAP C4-dicarboxylate transport system permease DctM subunit" evidence="8">
    <location>
        <begin position="7"/>
        <end position="414"/>
    </location>
</feature>
<accession>A0A537IXQ8</accession>
<dbReference type="InterPro" id="IPR010656">
    <property type="entry name" value="DctM"/>
</dbReference>
<comment type="subcellular location">
    <subcellularLocation>
        <location evidence="1">Cell inner membrane</location>
        <topology evidence="1">Multi-pass membrane protein</topology>
    </subcellularLocation>
</comment>
<evidence type="ECO:0000313" key="9">
    <source>
        <dbReference type="EMBL" id="TMI76037.1"/>
    </source>
</evidence>
<feature type="transmembrane region" description="Helical" evidence="7">
    <location>
        <begin position="270"/>
        <end position="292"/>
    </location>
</feature>
<name>A0A537IXQ8_9BACT</name>
<keyword evidence="2" id="KW-1003">Cell membrane</keyword>
<feature type="transmembrane region" description="Helical" evidence="7">
    <location>
        <begin position="110"/>
        <end position="126"/>
    </location>
</feature>
<evidence type="ECO:0000259" key="8">
    <source>
        <dbReference type="Pfam" id="PF06808"/>
    </source>
</evidence>
<dbReference type="Proteomes" id="UP000318834">
    <property type="component" value="Unassembled WGS sequence"/>
</dbReference>
<proteinExistence type="predicted"/>
<dbReference type="GO" id="GO:0005886">
    <property type="term" value="C:plasma membrane"/>
    <property type="evidence" value="ECO:0007669"/>
    <property type="project" value="UniProtKB-SubCell"/>
</dbReference>
<organism evidence="9 10">
    <name type="scientific">Candidatus Segetimicrobium genomatis</name>
    <dbReference type="NCBI Taxonomy" id="2569760"/>
    <lineage>
        <taxon>Bacteria</taxon>
        <taxon>Bacillati</taxon>
        <taxon>Candidatus Sysuimicrobiota</taxon>
        <taxon>Candidatus Sysuimicrobiia</taxon>
        <taxon>Candidatus Sysuimicrobiales</taxon>
        <taxon>Candidatus Segetimicrobiaceae</taxon>
        <taxon>Candidatus Segetimicrobium</taxon>
    </lineage>
</organism>
<comment type="caution">
    <text evidence="9">The sequence shown here is derived from an EMBL/GenBank/DDBJ whole genome shotgun (WGS) entry which is preliminary data.</text>
</comment>
<feature type="transmembrane region" description="Helical" evidence="7">
    <location>
        <begin position="53"/>
        <end position="75"/>
    </location>
</feature>
<feature type="transmembrane region" description="Helical" evidence="7">
    <location>
        <begin position="395"/>
        <end position="419"/>
    </location>
</feature>
<evidence type="ECO:0000256" key="3">
    <source>
        <dbReference type="ARBA" id="ARBA00022519"/>
    </source>
</evidence>
<protein>
    <submittedName>
        <fullName evidence="9">TRAP transporter large permease</fullName>
    </submittedName>
</protein>
<feature type="transmembrane region" description="Helical" evidence="7">
    <location>
        <begin position="211"/>
        <end position="233"/>
    </location>
</feature>
<evidence type="ECO:0000256" key="7">
    <source>
        <dbReference type="SAM" id="Phobius"/>
    </source>
</evidence>
<feature type="transmembrane region" description="Helical" evidence="7">
    <location>
        <begin position="239"/>
        <end position="258"/>
    </location>
</feature>
<keyword evidence="4 7" id="KW-0812">Transmembrane</keyword>
<dbReference type="InterPro" id="IPR004681">
    <property type="entry name" value="TRAP_DctM"/>
</dbReference>
<feature type="transmembrane region" description="Helical" evidence="7">
    <location>
        <begin position="138"/>
        <end position="163"/>
    </location>
</feature>
<dbReference type="NCBIfam" id="TIGR00786">
    <property type="entry name" value="dctM"/>
    <property type="match status" value="1"/>
</dbReference>
<reference evidence="9 10" key="1">
    <citation type="journal article" date="2019" name="Nat. Microbiol.">
        <title>Mediterranean grassland soil C-N compound turnover is dependent on rainfall and depth, and is mediated by genomically divergent microorganisms.</title>
        <authorList>
            <person name="Diamond S."/>
            <person name="Andeer P.F."/>
            <person name="Li Z."/>
            <person name="Crits-Christoph A."/>
            <person name="Burstein D."/>
            <person name="Anantharaman K."/>
            <person name="Lane K.R."/>
            <person name="Thomas B.C."/>
            <person name="Pan C."/>
            <person name="Northen T.R."/>
            <person name="Banfield J.F."/>
        </authorList>
    </citation>
    <scope>NUCLEOTIDE SEQUENCE [LARGE SCALE GENOMIC DNA]</scope>
    <source>
        <strain evidence="9">NP_8</strain>
    </source>
</reference>
<dbReference type="PANTHER" id="PTHR33362">
    <property type="entry name" value="SIALIC ACID TRAP TRANSPORTER PERMEASE PROTEIN SIAT-RELATED"/>
    <property type="match status" value="1"/>
</dbReference>
<evidence type="ECO:0000256" key="5">
    <source>
        <dbReference type="ARBA" id="ARBA00022989"/>
    </source>
</evidence>
<feature type="transmembrane region" description="Helical" evidence="7">
    <location>
        <begin position="169"/>
        <end position="190"/>
    </location>
</feature>
<evidence type="ECO:0000313" key="10">
    <source>
        <dbReference type="Proteomes" id="UP000318834"/>
    </source>
</evidence>
<gene>
    <name evidence="9" type="ORF">E6H05_04760</name>
</gene>
<feature type="transmembrane region" description="Helical" evidence="7">
    <location>
        <begin position="312"/>
        <end position="339"/>
    </location>
</feature>
<dbReference type="PANTHER" id="PTHR33362:SF5">
    <property type="entry name" value="C4-DICARBOXYLATE TRAP TRANSPORTER LARGE PERMEASE PROTEIN DCTM"/>
    <property type="match status" value="1"/>
</dbReference>
<dbReference type="AlphaFoldDB" id="A0A537IXQ8"/>
<keyword evidence="6 7" id="KW-0472">Membrane</keyword>
<dbReference type="EMBL" id="VBAP01000031">
    <property type="protein sequence ID" value="TMI76037.1"/>
    <property type="molecule type" value="Genomic_DNA"/>
</dbReference>
<evidence type="ECO:0000256" key="6">
    <source>
        <dbReference type="ARBA" id="ARBA00023136"/>
    </source>
</evidence>
<dbReference type="PIRSF" id="PIRSF006066">
    <property type="entry name" value="HI0050"/>
    <property type="match status" value="1"/>
</dbReference>
<sequence length="426" mass="44036">MTGVVIGLILALSALRVPIGFALIAAVLAALVAGGGTTPAVIPLQLFSGAAKFPLLAIPLFILAGGIMSSAGISLRIINMASTLVGHIRGGLGMVNVASSMFFAEISGSAVADVAAIGSIIMPAMVQKGYPPAFTAGLTSVAASLAIIIPPSIPMILYAVIAGTSVTRLFLTGFAPGVIGGLLMMAVVYYKARRLGFPVERAFAATRVATGIREAGWTLLLPVIILGGMFGGIVTATEAAGLAVLAAFIIGTFIYREMNFRQLRSLTLDGVVQTATVMLIVAASAVLGWYMTNEQVPQQFAAAVLGLTSDRTIVLLLLNIFLLIAGMFLHSAAAILLIVPMVMPLVRQLGIDPTHFGIIVTLNLAIGQQTPPVASVLLTACAIAKQPVGAVFREAIPFIVVLLVVLALVTYVPAVALFLPDLLMGR</sequence>